<reference evidence="2" key="1">
    <citation type="submission" date="2017-11" db="EMBL/GenBank/DDBJ databases">
        <authorList>
            <person name="Kuznetsova I."/>
            <person name="Sazanova A."/>
            <person name="Chirak E."/>
            <person name="Safronova V."/>
            <person name="Willems A."/>
        </authorList>
    </citation>
    <scope>NUCLEOTIDE SEQUENCE [LARGE SCALE GENOMIC DNA]</scope>
    <source>
        <strain evidence="2">CCBAU 03422</strain>
    </source>
</reference>
<protein>
    <submittedName>
        <fullName evidence="1">Uncharacterized protein</fullName>
    </submittedName>
</protein>
<comment type="caution">
    <text evidence="1">The sequence shown here is derived from an EMBL/GenBank/DDBJ whole genome shotgun (WGS) entry which is preliminary data.</text>
</comment>
<accession>A0A2P7ATP8</accession>
<proteinExistence type="predicted"/>
<name>A0A2P7ATP8_9HYPH</name>
<gene>
    <name evidence="1" type="ORF">CU103_27745</name>
</gene>
<organism evidence="1 2">
    <name type="scientific">Phyllobacterium sophorae</name>
    <dbReference type="NCBI Taxonomy" id="1520277"/>
    <lineage>
        <taxon>Bacteria</taxon>
        <taxon>Pseudomonadati</taxon>
        <taxon>Pseudomonadota</taxon>
        <taxon>Alphaproteobacteria</taxon>
        <taxon>Hyphomicrobiales</taxon>
        <taxon>Phyllobacteriaceae</taxon>
        <taxon>Phyllobacterium</taxon>
    </lineage>
</organism>
<dbReference type="EMBL" id="PGGM01000018">
    <property type="protein sequence ID" value="PSH57580.1"/>
    <property type="molecule type" value="Genomic_DNA"/>
</dbReference>
<dbReference type="Proteomes" id="UP000241764">
    <property type="component" value="Unassembled WGS sequence"/>
</dbReference>
<evidence type="ECO:0000313" key="2">
    <source>
        <dbReference type="Proteomes" id="UP000241764"/>
    </source>
</evidence>
<dbReference type="OrthoDB" id="8117424at2"/>
<dbReference type="RefSeq" id="WP_106667261.1">
    <property type="nucleotide sequence ID" value="NZ_PGGM01000018.1"/>
</dbReference>
<sequence>MSIVPVLTKFLQAWRTAGQEREVLLALLNKHDDHLLRDAGMTRQEVINIVCGYHLRSLLPRLHPIGGRFGIVDTTSGNEVTKFVKKPASLMD</sequence>
<dbReference type="AlphaFoldDB" id="A0A2P7ATP8"/>
<evidence type="ECO:0000313" key="1">
    <source>
        <dbReference type="EMBL" id="PSH57580.1"/>
    </source>
</evidence>
<keyword evidence="2" id="KW-1185">Reference proteome</keyword>